<dbReference type="eggNOG" id="KOG2785">
    <property type="taxonomic scope" value="Eukaryota"/>
</dbReference>
<dbReference type="PANTHER" id="PTHR13182">
    <property type="entry name" value="ZINC FINGER PROTEIN 622"/>
    <property type="match status" value="1"/>
</dbReference>
<dbReference type="FunCoup" id="T1EED3">
    <property type="interactions" value="463"/>
</dbReference>
<dbReference type="OMA" id="WTQTQQQ"/>
<evidence type="ECO:0000256" key="4">
    <source>
        <dbReference type="SAM" id="MobiDB-lite"/>
    </source>
</evidence>
<evidence type="ECO:0000256" key="3">
    <source>
        <dbReference type="ARBA" id="ARBA00022833"/>
    </source>
</evidence>
<dbReference type="Pfam" id="PF12756">
    <property type="entry name" value="zf-C2H2_2"/>
    <property type="match status" value="1"/>
</dbReference>
<gene>
    <name evidence="7" type="primary">20194935</name>
    <name evidence="6" type="ORF">HELRODRAFT_107851</name>
</gene>
<dbReference type="Gene3D" id="3.30.160.60">
    <property type="entry name" value="Classic Zinc Finger"/>
    <property type="match status" value="1"/>
</dbReference>
<reference evidence="7" key="3">
    <citation type="submission" date="2015-06" db="UniProtKB">
        <authorList>
            <consortium name="EnsemblMetazoa"/>
        </authorList>
    </citation>
    <scope>IDENTIFICATION</scope>
</reference>
<dbReference type="PROSITE" id="PS00028">
    <property type="entry name" value="ZINC_FINGER_C2H2_1"/>
    <property type="match status" value="1"/>
</dbReference>
<dbReference type="GO" id="GO:0030687">
    <property type="term" value="C:preribosome, large subunit precursor"/>
    <property type="evidence" value="ECO:0000318"/>
    <property type="project" value="GO_Central"/>
</dbReference>
<dbReference type="SMART" id="SM00355">
    <property type="entry name" value="ZnF_C2H2"/>
    <property type="match status" value="3"/>
</dbReference>
<feature type="region of interest" description="Disordered" evidence="4">
    <location>
        <begin position="273"/>
        <end position="296"/>
    </location>
</feature>
<dbReference type="InterPro" id="IPR041661">
    <property type="entry name" value="ZN622/Rei1/Reh1_Znf-C2H2"/>
</dbReference>
<evidence type="ECO:0000259" key="5">
    <source>
        <dbReference type="PROSITE" id="PS00028"/>
    </source>
</evidence>
<dbReference type="Proteomes" id="UP000015101">
    <property type="component" value="Unassembled WGS sequence"/>
</dbReference>
<feature type="domain" description="C2H2-type" evidence="5">
    <location>
        <begin position="87"/>
        <end position="111"/>
    </location>
</feature>
<dbReference type="EMBL" id="KB097571">
    <property type="protein sequence ID" value="ESN94585.1"/>
    <property type="molecule type" value="Genomic_DNA"/>
</dbReference>
<evidence type="ECO:0000313" key="7">
    <source>
        <dbReference type="EnsemblMetazoa" id="HelroP107851"/>
    </source>
</evidence>
<dbReference type="InterPro" id="IPR013087">
    <property type="entry name" value="Znf_C2H2_type"/>
</dbReference>
<keyword evidence="8" id="KW-1185">Reference proteome</keyword>
<dbReference type="Pfam" id="PF12171">
    <property type="entry name" value="zf-C2H2_jaz"/>
    <property type="match status" value="1"/>
</dbReference>
<reference evidence="6 8" key="2">
    <citation type="journal article" date="2013" name="Nature">
        <title>Insights into bilaterian evolution from three spiralian genomes.</title>
        <authorList>
            <person name="Simakov O."/>
            <person name="Marletaz F."/>
            <person name="Cho S.J."/>
            <person name="Edsinger-Gonzales E."/>
            <person name="Havlak P."/>
            <person name="Hellsten U."/>
            <person name="Kuo D.H."/>
            <person name="Larsson T."/>
            <person name="Lv J."/>
            <person name="Arendt D."/>
            <person name="Savage R."/>
            <person name="Osoegawa K."/>
            <person name="de Jong P."/>
            <person name="Grimwood J."/>
            <person name="Chapman J.A."/>
            <person name="Shapiro H."/>
            <person name="Aerts A."/>
            <person name="Otillar R.P."/>
            <person name="Terry A.Y."/>
            <person name="Boore J.L."/>
            <person name="Grigoriev I.V."/>
            <person name="Lindberg D.R."/>
            <person name="Seaver E.C."/>
            <person name="Weisblat D.A."/>
            <person name="Putnam N.H."/>
            <person name="Rokhsar D.S."/>
        </authorList>
    </citation>
    <scope>NUCLEOTIDE SEQUENCE</scope>
</reference>
<keyword evidence="2" id="KW-0863">Zinc-finger</keyword>
<accession>T1EED3</accession>
<reference evidence="8" key="1">
    <citation type="submission" date="2012-12" db="EMBL/GenBank/DDBJ databases">
        <authorList>
            <person name="Hellsten U."/>
            <person name="Grimwood J."/>
            <person name="Chapman J.A."/>
            <person name="Shapiro H."/>
            <person name="Aerts A."/>
            <person name="Otillar R.P."/>
            <person name="Terry A.Y."/>
            <person name="Boore J.L."/>
            <person name="Simakov O."/>
            <person name="Marletaz F."/>
            <person name="Cho S.-J."/>
            <person name="Edsinger-Gonzales E."/>
            <person name="Havlak P."/>
            <person name="Kuo D.-H."/>
            <person name="Larsson T."/>
            <person name="Lv J."/>
            <person name="Arendt D."/>
            <person name="Savage R."/>
            <person name="Osoegawa K."/>
            <person name="de Jong P."/>
            <person name="Lindberg D.R."/>
            <person name="Seaver E.C."/>
            <person name="Weisblat D.A."/>
            <person name="Putnam N.H."/>
            <person name="Grigoriev I.V."/>
            <person name="Rokhsar D.S."/>
        </authorList>
    </citation>
    <scope>NUCLEOTIDE SEQUENCE</scope>
</reference>
<dbReference type="SUPFAM" id="SSF57667">
    <property type="entry name" value="beta-beta-alpha zinc fingers"/>
    <property type="match status" value="2"/>
</dbReference>
<evidence type="ECO:0000256" key="2">
    <source>
        <dbReference type="ARBA" id="ARBA00022771"/>
    </source>
</evidence>
<evidence type="ECO:0000256" key="1">
    <source>
        <dbReference type="ARBA" id="ARBA00022723"/>
    </source>
</evidence>
<evidence type="ECO:0000313" key="6">
    <source>
        <dbReference type="EMBL" id="ESN94585.1"/>
    </source>
</evidence>
<keyword evidence="1" id="KW-0479">Metal-binding</keyword>
<dbReference type="HOGENOM" id="CLU_018787_0_1_1"/>
<dbReference type="InterPro" id="IPR036236">
    <property type="entry name" value="Znf_C2H2_sf"/>
</dbReference>
<organism evidence="7 8">
    <name type="scientific">Helobdella robusta</name>
    <name type="common">Californian leech</name>
    <dbReference type="NCBI Taxonomy" id="6412"/>
    <lineage>
        <taxon>Eukaryota</taxon>
        <taxon>Metazoa</taxon>
        <taxon>Spiralia</taxon>
        <taxon>Lophotrochozoa</taxon>
        <taxon>Annelida</taxon>
        <taxon>Clitellata</taxon>
        <taxon>Hirudinea</taxon>
        <taxon>Rhynchobdellida</taxon>
        <taxon>Glossiphoniidae</taxon>
        <taxon>Helobdella</taxon>
    </lineage>
</organism>
<dbReference type="EnsemblMetazoa" id="HelroT107851">
    <property type="protein sequence ID" value="HelroP107851"/>
    <property type="gene ID" value="HelroG107851"/>
</dbReference>
<dbReference type="GeneID" id="20194935"/>
<proteinExistence type="predicted"/>
<dbReference type="PANTHER" id="PTHR13182:SF8">
    <property type="entry name" value="CYTOPLASMIC 60S SUBUNIT BIOGENESIS FACTOR ZNF622"/>
    <property type="match status" value="1"/>
</dbReference>
<dbReference type="STRING" id="6412.T1EED3"/>
<dbReference type="CTD" id="20194935"/>
<dbReference type="RefSeq" id="XP_009027634.1">
    <property type="nucleotide sequence ID" value="XM_009029386.1"/>
</dbReference>
<dbReference type="GO" id="GO:0042273">
    <property type="term" value="P:ribosomal large subunit biogenesis"/>
    <property type="evidence" value="ECO:0000318"/>
    <property type="project" value="GO_Central"/>
</dbReference>
<evidence type="ECO:0000313" key="8">
    <source>
        <dbReference type="Proteomes" id="UP000015101"/>
    </source>
</evidence>
<dbReference type="KEGG" id="hro:HELRODRAFT_107851"/>
<dbReference type="InterPro" id="IPR022755">
    <property type="entry name" value="Znf_C2H2_jaz"/>
</dbReference>
<protein>
    <recommendedName>
        <fullName evidence="5">C2H2-type domain-containing protein</fullName>
    </recommendedName>
</protein>
<dbReference type="OrthoDB" id="19329at2759"/>
<dbReference type="EMBL" id="AMQM01001667">
    <property type="status" value="NOT_ANNOTATED_CDS"/>
    <property type="molecule type" value="Genomic_DNA"/>
</dbReference>
<dbReference type="InParanoid" id="T1EED3"/>
<sequence>MECKNGESPDKSYIAPLTCLTCRVFFPCENGNVQKMMETQKSHHQSDWHRFNLNRKVAGQPAVSLDVFNERLLLKKNEATEEKPTSCYCAVCKKRFSTAKTFEEHKRSNKHIQAGKLASKLTEVGKMTQINVEKSKVFSASTDKDDLDEDMEEEEVSDEEWNSEPLPVNACLFCSCVNKDLDENIEHMNHKHSFFIPDIEYVSDLCGLMTYLGEKVGSFHVCLWCNKTRRSGDVRAVQQHMMDKGHNKIYFESEALIEFADFYDYRKSYPDFRGGDDEDNKDDDDDGDEMVGSSSDLDLNDHNFQLKLPSGAIIGHRQLLRYYKQKLRPGRQIAVHNNSSSIAKAILHYKKLGWTGTTGSAALARAKDIAYVHKFQSKHFMKLGIKSNKLQRHFRDQNFGF</sequence>
<feature type="compositionally biased region" description="Acidic residues" evidence="4">
    <location>
        <begin position="276"/>
        <end position="289"/>
    </location>
</feature>
<name>T1EED3_HELRO</name>
<keyword evidence="3" id="KW-0862">Zinc</keyword>
<dbReference type="InterPro" id="IPR040025">
    <property type="entry name" value="Znf622/Rei1/Reh1"/>
</dbReference>
<dbReference type="GO" id="GO:0008270">
    <property type="term" value="F:zinc ion binding"/>
    <property type="evidence" value="ECO:0007669"/>
    <property type="project" value="UniProtKB-KW"/>
</dbReference>
<dbReference type="AlphaFoldDB" id="T1EED3"/>